<dbReference type="Proteomes" id="UP000623681">
    <property type="component" value="Unassembled WGS sequence"/>
</dbReference>
<evidence type="ECO:0000256" key="2">
    <source>
        <dbReference type="ARBA" id="ARBA00022692"/>
    </source>
</evidence>
<dbReference type="AlphaFoldDB" id="A0A937FHZ4"/>
<keyword evidence="4 5" id="KW-0472">Membrane</keyword>
<feature type="domain" description="GtrA/DPMS transmembrane" evidence="6">
    <location>
        <begin position="16"/>
        <end position="138"/>
    </location>
</feature>
<dbReference type="Pfam" id="PF04138">
    <property type="entry name" value="GtrA_DPMS_TM"/>
    <property type="match status" value="1"/>
</dbReference>
<evidence type="ECO:0000313" key="7">
    <source>
        <dbReference type="EMBL" id="MBL4932403.1"/>
    </source>
</evidence>
<feature type="transmembrane region" description="Helical" evidence="5">
    <location>
        <begin position="47"/>
        <end position="64"/>
    </location>
</feature>
<keyword evidence="2 5" id="KW-0812">Transmembrane</keyword>
<accession>A0A937FHZ4</accession>
<organism evidence="7 8">
    <name type="scientific">Clostridium paridis</name>
    <dbReference type="NCBI Taxonomy" id="2803863"/>
    <lineage>
        <taxon>Bacteria</taxon>
        <taxon>Bacillati</taxon>
        <taxon>Bacillota</taxon>
        <taxon>Clostridia</taxon>
        <taxon>Eubacteriales</taxon>
        <taxon>Clostridiaceae</taxon>
        <taxon>Clostridium</taxon>
    </lineage>
</organism>
<gene>
    <name evidence="7" type="ORF">JK634_11340</name>
</gene>
<protein>
    <submittedName>
        <fullName evidence="7">GtrA family protein</fullName>
    </submittedName>
</protein>
<dbReference type="EMBL" id="JAESWA010000022">
    <property type="protein sequence ID" value="MBL4932403.1"/>
    <property type="molecule type" value="Genomic_DNA"/>
</dbReference>
<evidence type="ECO:0000313" key="8">
    <source>
        <dbReference type="Proteomes" id="UP000623681"/>
    </source>
</evidence>
<evidence type="ECO:0000256" key="3">
    <source>
        <dbReference type="ARBA" id="ARBA00022989"/>
    </source>
</evidence>
<keyword evidence="8" id="KW-1185">Reference proteome</keyword>
<dbReference type="GO" id="GO:0016020">
    <property type="term" value="C:membrane"/>
    <property type="evidence" value="ECO:0007669"/>
    <property type="project" value="UniProtKB-SubCell"/>
</dbReference>
<feature type="transmembrane region" description="Helical" evidence="5">
    <location>
        <begin position="118"/>
        <end position="137"/>
    </location>
</feature>
<name>A0A937FHZ4_9CLOT</name>
<proteinExistence type="predicted"/>
<sequence length="154" mass="17543">MNKSFNYKSIIQFITYALVGASNVIIDLIVLNILWFASGMYIGRINYLFKLISFAVYSTTGYLLNKKYTFKTKASIKSYFSYISLLAVLSLMDAIILVKLTRLNPFHLHRGMNANLSAFTAAMATGLIGFIINKFIIFRKKSHKEHPNEMGELH</sequence>
<keyword evidence="3 5" id="KW-1133">Transmembrane helix</keyword>
<evidence type="ECO:0000256" key="5">
    <source>
        <dbReference type="SAM" id="Phobius"/>
    </source>
</evidence>
<dbReference type="GO" id="GO:0000271">
    <property type="term" value="P:polysaccharide biosynthetic process"/>
    <property type="evidence" value="ECO:0007669"/>
    <property type="project" value="InterPro"/>
</dbReference>
<comment type="subcellular location">
    <subcellularLocation>
        <location evidence="1">Membrane</location>
        <topology evidence="1">Multi-pass membrane protein</topology>
    </subcellularLocation>
</comment>
<reference evidence="7" key="1">
    <citation type="submission" date="2021-01" db="EMBL/GenBank/DDBJ databases">
        <title>Genome public.</title>
        <authorList>
            <person name="Liu C."/>
            <person name="Sun Q."/>
        </authorList>
    </citation>
    <scope>NUCLEOTIDE SEQUENCE</scope>
    <source>
        <strain evidence="7">YIM B02565</strain>
    </source>
</reference>
<dbReference type="InterPro" id="IPR007267">
    <property type="entry name" value="GtrA_DPMS_TM"/>
</dbReference>
<feature type="transmembrane region" description="Helical" evidence="5">
    <location>
        <begin position="12"/>
        <end position="35"/>
    </location>
</feature>
<feature type="transmembrane region" description="Helical" evidence="5">
    <location>
        <begin position="76"/>
        <end position="98"/>
    </location>
</feature>
<evidence type="ECO:0000256" key="4">
    <source>
        <dbReference type="ARBA" id="ARBA00023136"/>
    </source>
</evidence>
<evidence type="ECO:0000256" key="1">
    <source>
        <dbReference type="ARBA" id="ARBA00004141"/>
    </source>
</evidence>
<evidence type="ECO:0000259" key="6">
    <source>
        <dbReference type="Pfam" id="PF04138"/>
    </source>
</evidence>
<comment type="caution">
    <text evidence="7">The sequence shown here is derived from an EMBL/GenBank/DDBJ whole genome shotgun (WGS) entry which is preliminary data.</text>
</comment>